<proteinExistence type="inferred from homology"/>
<dbReference type="GO" id="GO:0005524">
    <property type="term" value="F:ATP binding"/>
    <property type="evidence" value="ECO:0007669"/>
    <property type="project" value="UniProtKB-KW"/>
</dbReference>
<evidence type="ECO:0000256" key="2">
    <source>
        <dbReference type="ARBA" id="ARBA00011131"/>
    </source>
</evidence>
<comment type="function">
    <text evidence="10">Part of the ABC transporter complex hrt involved in hemin import. Responsible for energy coupling to the transport system.</text>
</comment>
<dbReference type="GO" id="GO:0016887">
    <property type="term" value="F:ATP hydrolysis activity"/>
    <property type="evidence" value="ECO:0007669"/>
    <property type="project" value="InterPro"/>
</dbReference>
<evidence type="ECO:0000256" key="6">
    <source>
        <dbReference type="ARBA" id="ARBA00022840"/>
    </source>
</evidence>
<feature type="domain" description="ABC transporter" evidence="11">
    <location>
        <begin position="4"/>
        <end position="229"/>
    </location>
</feature>
<name>A0A5P1X2A3_9LACO</name>
<keyword evidence="4" id="KW-1003">Cell membrane</keyword>
<evidence type="ECO:0000313" key="12">
    <source>
        <dbReference type="EMBL" id="QER66458.1"/>
    </source>
</evidence>
<dbReference type="PANTHER" id="PTHR24220:SF666">
    <property type="entry name" value="HEMIN IMPORT ATP-BINDING PROTEIN HRTA-RELATED"/>
    <property type="match status" value="1"/>
</dbReference>
<evidence type="ECO:0000259" key="11">
    <source>
        <dbReference type="PROSITE" id="PS50893"/>
    </source>
</evidence>
<dbReference type="OrthoDB" id="9791546at2"/>
<reference evidence="12 13" key="1">
    <citation type="submission" date="2019-09" db="EMBL/GenBank/DDBJ databases">
        <title>Complete Genome Sequence of Lactobacillus nenjiangensis SH-Y15, isolated from sauerkraut.</title>
        <authorList>
            <person name="Yang H."/>
        </authorList>
    </citation>
    <scope>NUCLEOTIDE SEQUENCE [LARGE SCALE GENOMIC DNA]</scope>
    <source>
        <strain evidence="12 13">SH-Y15</strain>
    </source>
</reference>
<dbReference type="EMBL" id="CP043939">
    <property type="protein sequence ID" value="QER66458.1"/>
    <property type="molecule type" value="Genomic_DNA"/>
</dbReference>
<gene>
    <name evidence="12" type="ORF">F0161_00335</name>
</gene>
<dbReference type="GO" id="GO:0022857">
    <property type="term" value="F:transmembrane transporter activity"/>
    <property type="evidence" value="ECO:0007669"/>
    <property type="project" value="TreeGrafter"/>
</dbReference>
<dbReference type="CDD" id="cd03255">
    <property type="entry name" value="ABC_MJ0796_LolCDE_FtsE"/>
    <property type="match status" value="1"/>
</dbReference>
<dbReference type="KEGG" id="lnn:F0161_00335"/>
<evidence type="ECO:0000256" key="3">
    <source>
        <dbReference type="ARBA" id="ARBA00022448"/>
    </source>
</evidence>
<dbReference type="InterPro" id="IPR003593">
    <property type="entry name" value="AAA+_ATPase"/>
</dbReference>
<keyword evidence="7" id="KW-0472">Membrane</keyword>
<evidence type="ECO:0000256" key="8">
    <source>
        <dbReference type="ARBA" id="ARBA00024359"/>
    </source>
</evidence>
<dbReference type="GO" id="GO:0005886">
    <property type="term" value="C:plasma membrane"/>
    <property type="evidence" value="ECO:0007669"/>
    <property type="project" value="UniProtKB-SubCell"/>
</dbReference>
<sequence length="229" mass="25073">MSVLSLQHVNQFFGSDSARVQVLNDVSFDAEPGTLSLIVGPSGSGKSTFLTIAGGLLTPTSGEVLFDGTSYHDTSKHNRDRLRLESIGFVLQAYHLLPYLTVADQFTLVDKVKKSGNLSHEDLGILLEQLGIQDFTHKFPAELSGGQQQRVAIARALYPNPKIILADEPTAALDTERVKIVGALFRQLAHERNKAIVVVTHDVRLDEFADQIYEIRDGILTKNSTGTFA</sequence>
<dbReference type="InterPro" id="IPR003439">
    <property type="entry name" value="ABC_transporter-like_ATP-bd"/>
</dbReference>
<comment type="similarity">
    <text evidence="8">Belongs to the ABC transporter superfamily. HrtA family.</text>
</comment>
<accession>A0A5P1X2A3</accession>
<evidence type="ECO:0000313" key="13">
    <source>
        <dbReference type="Proteomes" id="UP000325295"/>
    </source>
</evidence>
<dbReference type="Pfam" id="PF00005">
    <property type="entry name" value="ABC_tran"/>
    <property type="match status" value="1"/>
</dbReference>
<dbReference type="PROSITE" id="PS50893">
    <property type="entry name" value="ABC_TRANSPORTER_2"/>
    <property type="match status" value="1"/>
</dbReference>
<dbReference type="PANTHER" id="PTHR24220">
    <property type="entry name" value="IMPORT ATP-BINDING PROTEIN"/>
    <property type="match status" value="1"/>
</dbReference>
<evidence type="ECO:0000256" key="9">
    <source>
        <dbReference type="ARBA" id="ARBA00024432"/>
    </source>
</evidence>
<keyword evidence="13" id="KW-1185">Reference proteome</keyword>
<keyword evidence="3" id="KW-0813">Transport</keyword>
<dbReference type="Gene3D" id="3.40.50.300">
    <property type="entry name" value="P-loop containing nucleotide triphosphate hydrolases"/>
    <property type="match status" value="1"/>
</dbReference>
<organism evidence="12 13">
    <name type="scientific">Paucilactobacillus nenjiangensis</name>
    <dbReference type="NCBI Taxonomy" id="1296540"/>
    <lineage>
        <taxon>Bacteria</taxon>
        <taxon>Bacillati</taxon>
        <taxon>Bacillota</taxon>
        <taxon>Bacilli</taxon>
        <taxon>Lactobacillales</taxon>
        <taxon>Lactobacillaceae</taxon>
        <taxon>Paucilactobacillus</taxon>
    </lineage>
</organism>
<dbReference type="InterPro" id="IPR027417">
    <property type="entry name" value="P-loop_NTPase"/>
</dbReference>
<dbReference type="SMART" id="SM00382">
    <property type="entry name" value="AAA"/>
    <property type="match status" value="1"/>
</dbReference>
<dbReference type="InterPro" id="IPR015854">
    <property type="entry name" value="ABC_transpr_LolD-like"/>
</dbReference>
<dbReference type="RefSeq" id="WP_150203027.1">
    <property type="nucleotide sequence ID" value="NZ_CP043939.1"/>
</dbReference>
<keyword evidence="6 12" id="KW-0067">ATP-binding</keyword>
<evidence type="ECO:0000256" key="7">
    <source>
        <dbReference type="ARBA" id="ARBA00023136"/>
    </source>
</evidence>
<comment type="subunit">
    <text evidence="2">The complex is composed of two ATP-binding proteins (HrtA), two transmembrane proteins (HrtB) and a solute-binding protein.</text>
</comment>
<dbReference type="AlphaFoldDB" id="A0A5P1X2A3"/>
<evidence type="ECO:0000256" key="10">
    <source>
        <dbReference type="ARBA" id="ARBA00024721"/>
    </source>
</evidence>
<evidence type="ECO:0000256" key="5">
    <source>
        <dbReference type="ARBA" id="ARBA00022741"/>
    </source>
</evidence>
<comment type="subcellular location">
    <subcellularLocation>
        <location evidence="1">Cell membrane</location>
        <topology evidence="1">Peripheral membrane protein</topology>
    </subcellularLocation>
</comment>
<protein>
    <recommendedName>
        <fullName evidence="9">Putative hemin import ATP-binding protein HrtA</fullName>
    </recommendedName>
</protein>
<keyword evidence="5" id="KW-0547">Nucleotide-binding</keyword>
<dbReference type="SUPFAM" id="SSF52540">
    <property type="entry name" value="P-loop containing nucleoside triphosphate hydrolases"/>
    <property type="match status" value="1"/>
</dbReference>
<dbReference type="InterPro" id="IPR017871">
    <property type="entry name" value="ABC_transporter-like_CS"/>
</dbReference>
<dbReference type="InterPro" id="IPR017911">
    <property type="entry name" value="MacB-like_ATP-bd"/>
</dbReference>
<dbReference type="Proteomes" id="UP000325295">
    <property type="component" value="Chromosome"/>
</dbReference>
<evidence type="ECO:0000256" key="1">
    <source>
        <dbReference type="ARBA" id="ARBA00004202"/>
    </source>
</evidence>
<evidence type="ECO:0000256" key="4">
    <source>
        <dbReference type="ARBA" id="ARBA00022475"/>
    </source>
</evidence>
<dbReference type="PROSITE" id="PS00211">
    <property type="entry name" value="ABC_TRANSPORTER_1"/>
    <property type="match status" value="1"/>
</dbReference>